<dbReference type="AlphaFoldDB" id="A0A314UI53"/>
<keyword evidence="2" id="KW-1185">Reference proteome</keyword>
<accession>A0A314UI53</accession>
<dbReference type="STRING" id="2094558.A0A314UI53"/>
<evidence type="ECO:0000313" key="2">
    <source>
        <dbReference type="Proteomes" id="UP000250321"/>
    </source>
</evidence>
<comment type="caution">
    <text evidence="1">The sequence shown here is derived from an EMBL/GenBank/DDBJ whole genome shotgun (WGS) entry which is preliminary data.</text>
</comment>
<organism evidence="1 2">
    <name type="scientific">Prunus yedoensis var. nudiflora</name>
    <dbReference type="NCBI Taxonomy" id="2094558"/>
    <lineage>
        <taxon>Eukaryota</taxon>
        <taxon>Viridiplantae</taxon>
        <taxon>Streptophyta</taxon>
        <taxon>Embryophyta</taxon>
        <taxon>Tracheophyta</taxon>
        <taxon>Spermatophyta</taxon>
        <taxon>Magnoliopsida</taxon>
        <taxon>eudicotyledons</taxon>
        <taxon>Gunneridae</taxon>
        <taxon>Pentapetalae</taxon>
        <taxon>rosids</taxon>
        <taxon>fabids</taxon>
        <taxon>Rosales</taxon>
        <taxon>Rosaceae</taxon>
        <taxon>Amygdaloideae</taxon>
        <taxon>Amygdaleae</taxon>
        <taxon>Prunus</taxon>
    </lineage>
</organism>
<name>A0A314UI53_PRUYE</name>
<dbReference type="Proteomes" id="UP000250321">
    <property type="component" value="Unassembled WGS sequence"/>
</dbReference>
<dbReference type="OrthoDB" id="427456at2759"/>
<protein>
    <submittedName>
        <fullName evidence="1">Uncharacterized protein</fullName>
    </submittedName>
</protein>
<sequence>MGLGMRTFLLRCPGYVIDDVVLMGVLVLEPFFGEEGRGLLVVFEILKEENKRLAETIGEKDKIIEKLHEDLDQYSTS</sequence>
<proteinExistence type="predicted"/>
<dbReference type="EMBL" id="PJQY01003494">
    <property type="protein sequence ID" value="PQM36981.1"/>
    <property type="molecule type" value="Genomic_DNA"/>
</dbReference>
<evidence type="ECO:0000313" key="1">
    <source>
        <dbReference type="EMBL" id="PQM36981.1"/>
    </source>
</evidence>
<gene>
    <name evidence="1" type="ORF">Pyn_06185</name>
</gene>
<reference evidence="1 2" key="1">
    <citation type="submission" date="2018-02" db="EMBL/GenBank/DDBJ databases">
        <title>Draft genome of wild Prunus yedoensis var. nudiflora.</title>
        <authorList>
            <person name="Baek S."/>
            <person name="Kim J.-H."/>
            <person name="Choi K."/>
            <person name="Kim G.-B."/>
            <person name="Cho A."/>
            <person name="Jang H."/>
            <person name="Shin C.-H."/>
            <person name="Yu H.-J."/>
            <person name="Mun J.-H."/>
        </authorList>
    </citation>
    <scope>NUCLEOTIDE SEQUENCE [LARGE SCALE GENOMIC DNA]</scope>
    <source>
        <strain evidence="2">cv. Jeju island</strain>
        <tissue evidence="1">Leaf</tissue>
    </source>
</reference>